<protein>
    <submittedName>
        <fullName evidence="2">Uncharacterized protein</fullName>
    </submittedName>
</protein>
<accession>A0A5B0M079</accession>
<feature type="compositionally biased region" description="Low complexity" evidence="1">
    <location>
        <begin position="46"/>
        <end position="57"/>
    </location>
</feature>
<evidence type="ECO:0000256" key="1">
    <source>
        <dbReference type="SAM" id="MobiDB-lite"/>
    </source>
</evidence>
<evidence type="ECO:0000313" key="3">
    <source>
        <dbReference type="Proteomes" id="UP000324748"/>
    </source>
</evidence>
<gene>
    <name evidence="2" type="ORF">PGT21_025576</name>
</gene>
<organism evidence="2 3">
    <name type="scientific">Puccinia graminis f. sp. tritici</name>
    <dbReference type="NCBI Taxonomy" id="56615"/>
    <lineage>
        <taxon>Eukaryota</taxon>
        <taxon>Fungi</taxon>
        <taxon>Dikarya</taxon>
        <taxon>Basidiomycota</taxon>
        <taxon>Pucciniomycotina</taxon>
        <taxon>Pucciniomycetes</taxon>
        <taxon>Pucciniales</taxon>
        <taxon>Pucciniaceae</taxon>
        <taxon>Puccinia</taxon>
    </lineage>
</organism>
<feature type="region of interest" description="Disordered" evidence="1">
    <location>
        <begin position="26"/>
        <end position="58"/>
    </location>
</feature>
<keyword evidence="3" id="KW-1185">Reference proteome</keyword>
<proteinExistence type="predicted"/>
<evidence type="ECO:0000313" key="2">
    <source>
        <dbReference type="EMBL" id="KAA1069470.1"/>
    </source>
</evidence>
<comment type="caution">
    <text evidence="2">The sequence shown here is derived from an EMBL/GenBank/DDBJ whole genome shotgun (WGS) entry which is preliminary data.</text>
</comment>
<dbReference type="Proteomes" id="UP000324748">
    <property type="component" value="Unassembled WGS sequence"/>
</dbReference>
<dbReference type="AlphaFoldDB" id="A0A5B0M079"/>
<sequence length="74" mass="7897">MGVVPFYSESISFLFDSIPWSGSAAIDQTIESSPDESNKSAKPTRSSSPDQPQSQQPNILLDLASQAPLFALPA</sequence>
<name>A0A5B0M079_PUCGR</name>
<dbReference type="EMBL" id="VSWC01000183">
    <property type="protein sequence ID" value="KAA1069470.1"/>
    <property type="molecule type" value="Genomic_DNA"/>
</dbReference>
<reference evidence="2 3" key="1">
    <citation type="submission" date="2019-05" db="EMBL/GenBank/DDBJ databases">
        <title>Emergence of the Ug99 lineage of the wheat stem rust pathogen through somatic hybridization.</title>
        <authorList>
            <person name="Li F."/>
            <person name="Upadhyaya N.M."/>
            <person name="Sperschneider J."/>
            <person name="Matny O."/>
            <person name="Nguyen-Phuc H."/>
            <person name="Mago R."/>
            <person name="Raley C."/>
            <person name="Miller M.E."/>
            <person name="Silverstein K.A.T."/>
            <person name="Henningsen E."/>
            <person name="Hirsch C.D."/>
            <person name="Visser B."/>
            <person name="Pretorius Z.A."/>
            <person name="Steffenson B.J."/>
            <person name="Schwessinger B."/>
            <person name="Dodds P.N."/>
            <person name="Figueroa M."/>
        </authorList>
    </citation>
    <scope>NUCLEOTIDE SEQUENCE [LARGE SCALE GENOMIC DNA]</scope>
    <source>
        <strain evidence="2">21-0</strain>
    </source>
</reference>